<evidence type="ECO:0000256" key="5">
    <source>
        <dbReference type="SAM" id="MobiDB-lite"/>
    </source>
</evidence>
<keyword evidence="3" id="KW-0508">mRNA splicing</keyword>
<evidence type="ECO:0000256" key="4">
    <source>
        <dbReference type="PROSITE-ProRule" id="PRU00176"/>
    </source>
</evidence>
<dbReference type="GO" id="GO:0005681">
    <property type="term" value="C:spliceosomal complex"/>
    <property type="evidence" value="ECO:0007669"/>
    <property type="project" value="UniProtKB-KW"/>
</dbReference>
<organism evidence="7 8">
    <name type="scientific">Lactuca saligna</name>
    <name type="common">Willowleaf lettuce</name>
    <dbReference type="NCBI Taxonomy" id="75948"/>
    <lineage>
        <taxon>Eukaryota</taxon>
        <taxon>Viridiplantae</taxon>
        <taxon>Streptophyta</taxon>
        <taxon>Embryophyta</taxon>
        <taxon>Tracheophyta</taxon>
        <taxon>Spermatophyta</taxon>
        <taxon>Magnoliopsida</taxon>
        <taxon>eudicotyledons</taxon>
        <taxon>Gunneridae</taxon>
        <taxon>Pentapetalae</taxon>
        <taxon>asterids</taxon>
        <taxon>campanulids</taxon>
        <taxon>Asterales</taxon>
        <taxon>Asteraceae</taxon>
        <taxon>Cichorioideae</taxon>
        <taxon>Cichorieae</taxon>
        <taxon>Lactucinae</taxon>
        <taxon>Lactuca</taxon>
    </lineage>
</organism>
<protein>
    <recommendedName>
        <fullName evidence="6">RRM domain-containing protein</fullName>
    </recommendedName>
</protein>
<dbReference type="PANTHER" id="PTHR23147">
    <property type="entry name" value="SERINE/ARGININE RICH SPLICING FACTOR"/>
    <property type="match status" value="1"/>
</dbReference>
<evidence type="ECO:0000313" key="7">
    <source>
        <dbReference type="EMBL" id="CAI9295733.1"/>
    </source>
</evidence>
<keyword evidence="4" id="KW-0694">RNA-binding</keyword>
<accession>A0AA35ZN45</accession>
<dbReference type="GO" id="GO:0008380">
    <property type="term" value="P:RNA splicing"/>
    <property type="evidence" value="ECO:0007669"/>
    <property type="project" value="UniProtKB-KW"/>
</dbReference>
<dbReference type="CDD" id="cd00590">
    <property type="entry name" value="RRM_SF"/>
    <property type="match status" value="1"/>
</dbReference>
<evidence type="ECO:0000256" key="2">
    <source>
        <dbReference type="ARBA" id="ARBA00022728"/>
    </source>
</evidence>
<dbReference type="InterPro" id="IPR000504">
    <property type="entry name" value="RRM_dom"/>
</dbReference>
<dbReference type="InterPro" id="IPR050907">
    <property type="entry name" value="SRSF"/>
</dbReference>
<dbReference type="PROSITE" id="PS50102">
    <property type="entry name" value="RRM"/>
    <property type="match status" value="1"/>
</dbReference>
<keyword evidence="2" id="KW-0747">Spliceosome</keyword>
<dbReference type="SMART" id="SM00360">
    <property type="entry name" value="RRM"/>
    <property type="match status" value="1"/>
</dbReference>
<dbReference type="EMBL" id="OX465084">
    <property type="protein sequence ID" value="CAI9295733.1"/>
    <property type="molecule type" value="Genomic_DNA"/>
</dbReference>
<keyword evidence="8" id="KW-1185">Reference proteome</keyword>
<dbReference type="Pfam" id="PF00076">
    <property type="entry name" value="RRM_1"/>
    <property type="match status" value="1"/>
</dbReference>
<gene>
    <name evidence="7" type="ORF">LSALG_LOCUS34658</name>
</gene>
<keyword evidence="1" id="KW-0507">mRNA processing</keyword>
<dbReference type="GO" id="GO:0003723">
    <property type="term" value="F:RNA binding"/>
    <property type="evidence" value="ECO:0007669"/>
    <property type="project" value="UniProtKB-UniRule"/>
</dbReference>
<evidence type="ECO:0000259" key="6">
    <source>
        <dbReference type="PROSITE" id="PS50102"/>
    </source>
</evidence>
<evidence type="ECO:0000256" key="3">
    <source>
        <dbReference type="ARBA" id="ARBA00023187"/>
    </source>
</evidence>
<dbReference type="Gene3D" id="3.30.70.330">
    <property type="match status" value="1"/>
</dbReference>
<dbReference type="InterPro" id="IPR035979">
    <property type="entry name" value="RBD_domain_sf"/>
</dbReference>
<reference evidence="7" key="1">
    <citation type="submission" date="2023-04" db="EMBL/GenBank/DDBJ databases">
        <authorList>
            <person name="Vijverberg K."/>
            <person name="Xiong W."/>
            <person name="Schranz E."/>
        </authorList>
    </citation>
    <scope>NUCLEOTIDE SEQUENCE</scope>
</reference>
<feature type="domain" description="RRM" evidence="6">
    <location>
        <begin position="25"/>
        <end position="102"/>
    </location>
</feature>
<dbReference type="Proteomes" id="UP001177003">
    <property type="component" value="Chromosome 8"/>
</dbReference>
<dbReference type="AlphaFoldDB" id="A0AA35ZN45"/>
<feature type="region of interest" description="Disordered" evidence="5">
    <location>
        <begin position="1"/>
        <end position="26"/>
    </location>
</feature>
<evidence type="ECO:0000313" key="8">
    <source>
        <dbReference type="Proteomes" id="UP001177003"/>
    </source>
</evidence>
<dbReference type="InterPro" id="IPR012677">
    <property type="entry name" value="Nucleotide-bd_a/b_plait_sf"/>
</dbReference>
<name>A0AA35ZN45_LACSI</name>
<evidence type="ECO:0000256" key="1">
    <source>
        <dbReference type="ARBA" id="ARBA00022664"/>
    </source>
</evidence>
<sequence length="523" mass="59145">MAIAGDEWTQVSRRQRKPPESPSVTTMFVSNLPMNANKGDLWRLFGNFGELSNVYIAQKKDANRRNFAFIRFKNVRNRRFLEVALQNLSFAGRNLEVNVAKFERKLKKRVQDFQYRREAINTKDTADIRSNARDGRTFAVVVAGCELPPPLPPPVVNPISLHPNDVMADWIENELTYMGEAISMEHVHNLNPGISMGDDEAFSMKYAGGLKVCLSFRSVDDVNAFLRVKDDWFLKLSRANQYHNHFDRVTSVKIYGHLLNVSVLEYEEEWLPQNSSEFEMIDEDEDQVDFSDDDDNFVGVSDTVMIEDEVDDIEEREIVGDDTEKVEDYFRGITNEPGESQLPLGKSPLVVNNENSKIDNLNSSDNNSFGELKNLIPNGCFGPFNSKWVSPSNGGPEVDKTIGLDFGKLNEAGHLDTLGPDLDFIGSYSKRRKIKNNDLCDRNFPPPPNFESEAPQMDTQIIKLNKSPSNPASNNVHLDPTIISIPEIVRTTRIGRSIGFDIDEENMILIEAMDETGACNHTR</sequence>
<proteinExistence type="predicted"/>
<dbReference type="GO" id="GO:0006397">
    <property type="term" value="P:mRNA processing"/>
    <property type="evidence" value="ECO:0007669"/>
    <property type="project" value="UniProtKB-KW"/>
</dbReference>
<dbReference type="SUPFAM" id="SSF54928">
    <property type="entry name" value="RNA-binding domain, RBD"/>
    <property type="match status" value="1"/>
</dbReference>